<dbReference type="NCBIfam" id="TIGR00229">
    <property type="entry name" value="sensory_box"/>
    <property type="match status" value="1"/>
</dbReference>
<keyword evidence="5" id="KW-0418">Kinase</keyword>
<keyword evidence="3 6" id="KW-0597">Phosphoprotein</keyword>
<dbReference type="SMART" id="SM00091">
    <property type="entry name" value="PAS"/>
    <property type="match status" value="4"/>
</dbReference>
<comment type="catalytic activity">
    <reaction evidence="1">
        <text>ATP + protein L-histidine = ADP + protein N-phospho-L-histidine.</text>
        <dbReference type="EC" id="2.7.13.3"/>
    </reaction>
</comment>
<accession>A0ABZ0CPZ4</accession>
<evidence type="ECO:0000256" key="2">
    <source>
        <dbReference type="ARBA" id="ARBA00012438"/>
    </source>
</evidence>
<dbReference type="Gene3D" id="3.40.50.2300">
    <property type="match status" value="1"/>
</dbReference>
<evidence type="ECO:0000259" key="8">
    <source>
        <dbReference type="PROSITE" id="PS50110"/>
    </source>
</evidence>
<dbReference type="Gene3D" id="3.30.565.10">
    <property type="entry name" value="Histidine kinase-like ATPase, C-terminal domain"/>
    <property type="match status" value="1"/>
</dbReference>
<dbReference type="CDD" id="cd00082">
    <property type="entry name" value="HisKA"/>
    <property type="match status" value="1"/>
</dbReference>
<evidence type="ECO:0000256" key="1">
    <source>
        <dbReference type="ARBA" id="ARBA00000085"/>
    </source>
</evidence>
<dbReference type="SUPFAM" id="SSF55785">
    <property type="entry name" value="PYP-like sensor domain (PAS domain)"/>
    <property type="match status" value="4"/>
</dbReference>
<evidence type="ECO:0000313" key="12">
    <source>
        <dbReference type="Proteomes" id="UP001303946"/>
    </source>
</evidence>
<dbReference type="SMART" id="SM00387">
    <property type="entry name" value="HATPase_c"/>
    <property type="match status" value="1"/>
</dbReference>
<dbReference type="SMART" id="SM00448">
    <property type="entry name" value="REC"/>
    <property type="match status" value="1"/>
</dbReference>
<dbReference type="PANTHER" id="PTHR43304:SF1">
    <property type="entry name" value="PAC DOMAIN-CONTAINING PROTEIN"/>
    <property type="match status" value="1"/>
</dbReference>
<protein>
    <recommendedName>
        <fullName evidence="2">histidine kinase</fullName>
        <ecNumber evidence="2">2.7.13.3</ecNumber>
    </recommendedName>
</protein>
<dbReference type="Gene3D" id="3.30.450.20">
    <property type="entry name" value="PAS domain"/>
    <property type="match status" value="4"/>
</dbReference>
<feature type="domain" description="PAS" evidence="9">
    <location>
        <begin position="363"/>
        <end position="423"/>
    </location>
</feature>
<feature type="domain" description="PAC" evidence="10">
    <location>
        <begin position="310"/>
        <end position="362"/>
    </location>
</feature>
<evidence type="ECO:0000259" key="10">
    <source>
        <dbReference type="PROSITE" id="PS50113"/>
    </source>
</evidence>
<dbReference type="InterPro" id="IPR013655">
    <property type="entry name" value="PAS_fold_3"/>
</dbReference>
<dbReference type="Pfam" id="PF00512">
    <property type="entry name" value="HisKA"/>
    <property type="match status" value="1"/>
</dbReference>
<dbReference type="PANTHER" id="PTHR43304">
    <property type="entry name" value="PHYTOCHROME-LIKE PROTEIN CPH1"/>
    <property type="match status" value="1"/>
</dbReference>
<evidence type="ECO:0000256" key="3">
    <source>
        <dbReference type="ARBA" id="ARBA00022553"/>
    </source>
</evidence>
<dbReference type="Pfam" id="PF02518">
    <property type="entry name" value="HATPase_c"/>
    <property type="match status" value="1"/>
</dbReference>
<evidence type="ECO:0000313" key="11">
    <source>
        <dbReference type="EMBL" id="WOB07066.1"/>
    </source>
</evidence>
<dbReference type="InterPro" id="IPR003594">
    <property type="entry name" value="HATPase_dom"/>
</dbReference>
<gene>
    <name evidence="11" type="ORF">RXV79_19355</name>
</gene>
<name>A0ABZ0CPZ4_9BURK</name>
<feature type="domain" description="Response regulatory" evidence="8">
    <location>
        <begin position="883"/>
        <end position="1000"/>
    </location>
</feature>
<proteinExistence type="predicted"/>
<dbReference type="InterPro" id="IPR005467">
    <property type="entry name" value="His_kinase_dom"/>
</dbReference>
<evidence type="ECO:0000259" key="7">
    <source>
        <dbReference type="PROSITE" id="PS50109"/>
    </source>
</evidence>
<dbReference type="PROSITE" id="PS50112">
    <property type="entry name" value="PAS"/>
    <property type="match status" value="1"/>
</dbReference>
<evidence type="ECO:0000259" key="9">
    <source>
        <dbReference type="PROSITE" id="PS50112"/>
    </source>
</evidence>
<dbReference type="PROSITE" id="PS50109">
    <property type="entry name" value="HIS_KIN"/>
    <property type="match status" value="1"/>
</dbReference>
<dbReference type="CDD" id="cd00130">
    <property type="entry name" value="PAS"/>
    <property type="match status" value="3"/>
</dbReference>
<feature type="domain" description="PAC" evidence="10">
    <location>
        <begin position="565"/>
        <end position="617"/>
    </location>
</feature>
<evidence type="ECO:0000256" key="5">
    <source>
        <dbReference type="ARBA" id="ARBA00022777"/>
    </source>
</evidence>
<dbReference type="SMART" id="SM00086">
    <property type="entry name" value="PAC"/>
    <property type="match status" value="4"/>
</dbReference>
<feature type="domain" description="PAC" evidence="10">
    <location>
        <begin position="439"/>
        <end position="489"/>
    </location>
</feature>
<dbReference type="InterPro" id="IPR003661">
    <property type="entry name" value="HisK_dim/P_dom"/>
</dbReference>
<dbReference type="InterPro" id="IPR001610">
    <property type="entry name" value="PAC"/>
</dbReference>
<dbReference type="PROSITE" id="PS50113">
    <property type="entry name" value="PAC"/>
    <property type="match status" value="3"/>
</dbReference>
<dbReference type="EMBL" id="CP136336">
    <property type="protein sequence ID" value="WOB07066.1"/>
    <property type="molecule type" value="Genomic_DNA"/>
</dbReference>
<dbReference type="Gene3D" id="2.10.70.100">
    <property type="match status" value="4"/>
</dbReference>
<reference evidence="11 12" key="1">
    <citation type="submission" date="2023-10" db="EMBL/GenBank/DDBJ databases">
        <title>Bacteria for the degradation of biodegradable plastic PBAT(Polybutylene adipate terephthalate).</title>
        <authorList>
            <person name="Weon H.-Y."/>
            <person name="Yeon J."/>
        </authorList>
    </citation>
    <scope>NUCLEOTIDE SEQUENCE [LARGE SCALE GENOMIC DNA]</scope>
    <source>
        <strain evidence="11 12">SBD 7-3</strain>
    </source>
</reference>
<keyword evidence="4" id="KW-0808">Transferase</keyword>
<dbReference type="InterPro" id="IPR001789">
    <property type="entry name" value="Sig_transdc_resp-reg_receiver"/>
</dbReference>
<dbReference type="InterPro" id="IPR000014">
    <property type="entry name" value="PAS"/>
</dbReference>
<dbReference type="InterPro" id="IPR036097">
    <property type="entry name" value="HisK_dim/P_sf"/>
</dbReference>
<organism evidence="11 12">
    <name type="scientific">Piscinibacter gummiphilus</name>
    <dbReference type="NCBI Taxonomy" id="946333"/>
    <lineage>
        <taxon>Bacteria</taxon>
        <taxon>Pseudomonadati</taxon>
        <taxon>Pseudomonadota</taxon>
        <taxon>Betaproteobacteria</taxon>
        <taxon>Burkholderiales</taxon>
        <taxon>Sphaerotilaceae</taxon>
        <taxon>Piscinibacter</taxon>
    </lineage>
</organism>
<dbReference type="SUPFAM" id="SSF47384">
    <property type="entry name" value="Homodimeric domain of signal transducing histidine kinase"/>
    <property type="match status" value="1"/>
</dbReference>
<feature type="modified residue" description="4-aspartylphosphate" evidence="6">
    <location>
        <position position="933"/>
    </location>
</feature>
<evidence type="ECO:0000256" key="4">
    <source>
        <dbReference type="ARBA" id="ARBA00022679"/>
    </source>
</evidence>
<dbReference type="InterPro" id="IPR000700">
    <property type="entry name" value="PAS-assoc_C"/>
</dbReference>
<dbReference type="PROSITE" id="PS50110">
    <property type="entry name" value="RESPONSE_REGULATORY"/>
    <property type="match status" value="1"/>
</dbReference>
<dbReference type="InterPro" id="IPR035965">
    <property type="entry name" value="PAS-like_dom_sf"/>
</dbReference>
<evidence type="ECO:0000256" key="6">
    <source>
        <dbReference type="PROSITE-ProRule" id="PRU00169"/>
    </source>
</evidence>
<feature type="domain" description="Histidine kinase" evidence="7">
    <location>
        <begin position="634"/>
        <end position="854"/>
    </location>
</feature>
<sequence length="1006" mass="112192">MDGIEQLWWRAPGLALRLAAVQPPHERGDAGGWQPNPAATAWASQRGLAEHHWPVLASAVRARLDAGQNQGRVAMEPAGVEFNWTAVALEPGWLVWLEPVAGDVERLTHRLDMVQTLGRMASWEHDLATGETRWDAHMFGLLGLDPARGMPPRNANLELVHPDDRARLDAEYRRFAQAAGRYETHYRIVSPGGAVKDIRALCEVENDPRGVPARMTGLLIDETEIADRLRTSEATAALWVRAVDLAAVALWRLDLINQRVYFSDWGYAMLGLDPATDKLTVEQLRELIHPDDRPAVVAAAEEAIGTRGVVDVEARYRHRSGHYRNLYTRRVAEFDARGNVIGLSGVTIDMTEQIAERERAKAYAQRIDRVTNAAGVGIWSVDIETREIEWNEQMYRLYGVPRDQPPPNNDVWLNELVHPQDREIARNHRPVTGTSPQGLHAEFRIVRPNGAVRWVASWSRREVLGNRDLAFGVNLDITNLQRTQAELRQMQERARLATESAGIGTWERDLRTGRAKWDAQMYRLRGLPVGPETPPDDMRYAAYHPDDLENINRNKARAGKEGDSYENEFRVVFPDGSIRWLATRGLVKRDVHGDPEKMLGVTWDITERRRAEQALREKAAAVQASAAKSQFLARMSHELRTPLNAVLGFAQLLGNDLTERLSTQQRQRVDRIHSAGLHLLALIDDVLDLATIESDALPLTYEAVSLQSSLDDVLQWTQLQASQAAVQIHPQPMRGWVRADPRRVRQILSNLISNAIKYNKPQGQVWIAASSTTHRDQPAWTLSVRDTGRGLSAEQCTQLFQPFNRLGAERGTIPGTGIGLAIVHHLVRLMGGDLTVTSEPGHGSEFQVTLPAERAPETLELEPHTGFHADLGKGDAAGSTRLNVLYIEDNPVNVVLVQELVALRPDVNLSVAVDGVSGVSRAVADAPHVVLVDMQLPDIDGFEVLRRLKAASMPSDMTIVALSANAMPEDVNRAKQAGFDDYWTKPIDFHAFLRNLTRLAQAHLTH</sequence>
<dbReference type="InterPro" id="IPR004358">
    <property type="entry name" value="Sig_transdc_His_kin-like_C"/>
</dbReference>
<dbReference type="PRINTS" id="PR00344">
    <property type="entry name" value="BCTRLSENSOR"/>
</dbReference>
<dbReference type="Pfam" id="PF00072">
    <property type="entry name" value="Response_reg"/>
    <property type="match status" value="1"/>
</dbReference>
<dbReference type="SUPFAM" id="SSF55874">
    <property type="entry name" value="ATPase domain of HSP90 chaperone/DNA topoisomerase II/histidine kinase"/>
    <property type="match status" value="1"/>
</dbReference>
<keyword evidence="12" id="KW-1185">Reference proteome</keyword>
<dbReference type="Proteomes" id="UP001303946">
    <property type="component" value="Chromosome"/>
</dbReference>
<dbReference type="Gene3D" id="1.10.287.130">
    <property type="match status" value="1"/>
</dbReference>
<dbReference type="SMART" id="SM00388">
    <property type="entry name" value="HisKA"/>
    <property type="match status" value="1"/>
</dbReference>
<dbReference type="InterPro" id="IPR036890">
    <property type="entry name" value="HATPase_C_sf"/>
</dbReference>
<dbReference type="Pfam" id="PF08447">
    <property type="entry name" value="PAS_3"/>
    <property type="match status" value="4"/>
</dbReference>
<dbReference type="RefSeq" id="WP_316699743.1">
    <property type="nucleotide sequence ID" value="NZ_CP136336.1"/>
</dbReference>
<dbReference type="InterPro" id="IPR011006">
    <property type="entry name" value="CheY-like_superfamily"/>
</dbReference>
<dbReference type="InterPro" id="IPR052162">
    <property type="entry name" value="Sensor_kinase/Photoreceptor"/>
</dbReference>
<dbReference type="EC" id="2.7.13.3" evidence="2"/>
<dbReference type="SUPFAM" id="SSF52172">
    <property type="entry name" value="CheY-like"/>
    <property type="match status" value="1"/>
</dbReference>